<gene>
    <name evidence="3" type="ORF">LIP_2445</name>
</gene>
<comment type="function">
    <text evidence="2">Antitoxin component of a type II toxin-antitoxin (TA) system.</text>
</comment>
<dbReference type="InterPro" id="IPR006442">
    <property type="entry name" value="Antitoxin_Phd/YefM"/>
</dbReference>
<dbReference type="RefSeq" id="WP_198409517.1">
    <property type="nucleotide sequence ID" value="NZ_AP014924.1"/>
</dbReference>
<protein>
    <recommendedName>
        <fullName evidence="2">Antitoxin</fullName>
    </recommendedName>
</protein>
<dbReference type="InterPro" id="IPR036165">
    <property type="entry name" value="YefM-like_sf"/>
</dbReference>
<dbReference type="Proteomes" id="UP000065807">
    <property type="component" value="Chromosome"/>
</dbReference>
<evidence type="ECO:0000313" key="4">
    <source>
        <dbReference type="Proteomes" id="UP000065807"/>
    </source>
</evidence>
<organism evidence="3 4">
    <name type="scientific">Limnochorda pilosa</name>
    <dbReference type="NCBI Taxonomy" id="1555112"/>
    <lineage>
        <taxon>Bacteria</taxon>
        <taxon>Bacillati</taxon>
        <taxon>Bacillota</taxon>
        <taxon>Limnochordia</taxon>
        <taxon>Limnochordales</taxon>
        <taxon>Limnochordaceae</taxon>
        <taxon>Limnochorda</taxon>
    </lineage>
</organism>
<name>A0A0K2SME3_LIMPI</name>
<reference evidence="4" key="2">
    <citation type="journal article" date="2016" name="Int. J. Syst. Evol. Microbiol.">
        <title>Complete genome sequence and cell structure of Limnochorda pilosa, a Gram-negative spore-former within the phylum Firmicutes.</title>
        <authorList>
            <person name="Watanabe M."/>
            <person name="Kojima H."/>
            <person name="Fukui M."/>
        </authorList>
    </citation>
    <scope>NUCLEOTIDE SEQUENCE [LARGE SCALE GENOMIC DNA]</scope>
    <source>
        <strain evidence="4">HC45</strain>
    </source>
</reference>
<dbReference type="EMBL" id="AP014924">
    <property type="protein sequence ID" value="BAS28286.1"/>
    <property type="molecule type" value="Genomic_DNA"/>
</dbReference>
<sequence>MEPSIPKSKFKARALEYFRKVQETGQPIIVTERGKPVLRVVPYVPSSDEVLRILRGSVLAYNRPTEPVDVDAWESLE</sequence>
<keyword evidence="4" id="KW-1185">Reference proteome</keyword>
<dbReference type="NCBIfam" id="TIGR01552">
    <property type="entry name" value="phd_fam"/>
    <property type="match status" value="1"/>
</dbReference>
<dbReference type="STRING" id="1555112.LIP_2445"/>
<comment type="similarity">
    <text evidence="1 2">Belongs to the phD/YefM antitoxin family.</text>
</comment>
<dbReference type="Gene3D" id="3.40.1620.10">
    <property type="entry name" value="YefM-like domain"/>
    <property type="match status" value="1"/>
</dbReference>
<evidence type="ECO:0000256" key="1">
    <source>
        <dbReference type="ARBA" id="ARBA00009981"/>
    </source>
</evidence>
<proteinExistence type="inferred from homology"/>
<evidence type="ECO:0000256" key="2">
    <source>
        <dbReference type="RuleBase" id="RU362080"/>
    </source>
</evidence>
<dbReference type="SUPFAM" id="SSF143120">
    <property type="entry name" value="YefM-like"/>
    <property type="match status" value="1"/>
</dbReference>
<dbReference type="KEGG" id="lpil:LIP_2445"/>
<accession>A0A0K2SME3</accession>
<dbReference type="Pfam" id="PF02604">
    <property type="entry name" value="PhdYeFM_antitox"/>
    <property type="match status" value="1"/>
</dbReference>
<dbReference type="AlphaFoldDB" id="A0A0K2SME3"/>
<reference evidence="4" key="1">
    <citation type="submission" date="2015-07" db="EMBL/GenBank/DDBJ databases">
        <title>Complete genome sequence and phylogenetic analysis of Limnochorda pilosa.</title>
        <authorList>
            <person name="Watanabe M."/>
            <person name="Kojima H."/>
            <person name="Fukui M."/>
        </authorList>
    </citation>
    <scope>NUCLEOTIDE SEQUENCE [LARGE SCALE GENOMIC DNA]</scope>
    <source>
        <strain evidence="4">HC45</strain>
    </source>
</reference>
<evidence type="ECO:0000313" key="3">
    <source>
        <dbReference type="EMBL" id="BAS28286.1"/>
    </source>
</evidence>